<keyword evidence="3 8" id="KW-0812">Transmembrane</keyword>
<dbReference type="GO" id="GO:0005765">
    <property type="term" value="C:lysosomal membrane"/>
    <property type="evidence" value="ECO:0007669"/>
    <property type="project" value="UniProtKB-SubCell"/>
</dbReference>
<dbReference type="PANTHER" id="PTHR15146">
    <property type="entry name" value="INTEGRAL MEMBRANE PROTEIN GPR137"/>
    <property type="match status" value="1"/>
</dbReference>
<organism evidence="9 10">
    <name type="scientific">Littorina saxatilis</name>
    <dbReference type="NCBI Taxonomy" id="31220"/>
    <lineage>
        <taxon>Eukaryota</taxon>
        <taxon>Metazoa</taxon>
        <taxon>Spiralia</taxon>
        <taxon>Lophotrochozoa</taxon>
        <taxon>Mollusca</taxon>
        <taxon>Gastropoda</taxon>
        <taxon>Caenogastropoda</taxon>
        <taxon>Littorinimorpha</taxon>
        <taxon>Littorinoidea</taxon>
        <taxon>Littorinidae</taxon>
        <taxon>Littorina</taxon>
    </lineage>
</organism>
<evidence type="ECO:0000256" key="2">
    <source>
        <dbReference type="ARBA" id="ARBA00004656"/>
    </source>
</evidence>
<feature type="compositionally biased region" description="Polar residues" evidence="7">
    <location>
        <begin position="375"/>
        <end position="411"/>
    </location>
</feature>
<gene>
    <name evidence="9" type="ORF">V1264_019387</name>
</gene>
<dbReference type="InterPro" id="IPR029723">
    <property type="entry name" value="GPR137"/>
</dbReference>
<dbReference type="EMBL" id="JBAMIC010000008">
    <property type="protein sequence ID" value="KAK7104715.1"/>
    <property type="molecule type" value="Genomic_DNA"/>
</dbReference>
<dbReference type="AlphaFoldDB" id="A0AAN9BFA9"/>
<keyword evidence="4 8" id="KW-1133">Transmembrane helix</keyword>
<feature type="transmembrane region" description="Helical" evidence="8">
    <location>
        <begin position="58"/>
        <end position="79"/>
    </location>
</feature>
<evidence type="ECO:0000256" key="4">
    <source>
        <dbReference type="ARBA" id="ARBA00022989"/>
    </source>
</evidence>
<reference evidence="9 10" key="1">
    <citation type="submission" date="2024-02" db="EMBL/GenBank/DDBJ databases">
        <title>Chromosome-scale genome assembly of the rough periwinkle Littorina saxatilis.</title>
        <authorList>
            <person name="De Jode A."/>
            <person name="Faria R."/>
            <person name="Formenti G."/>
            <person name="Sims Y."/>
            <person name="Smith T.P."/>
            <person name="Tracey A."/>
            <person name="Wood J.M.D."/>
            <person name="Zagrodzka Z.B."/>
            <person name="Johannesson K."/>
            <person name="Butlin R.K."/>
            <person name="Leder E.H."/>
        </authorList>
    </citation>
    <scope>NUCLEOTIDE SEQUENCE [LARGE SCALE GENOMIC DNA]</scope>
    <source>
        <strain evidence="9">Snail1</strain>
        <tissue evidence="9">Muscle</tissue>
    </source>
</reference>
<dbReference type="Proteomes" id="UP001374579">
    <property type="component" value="Unassembled WGS sequence"/>
</dbReference>
<dbReference type="GO" id="GO:0012505">
    <property type="term" value="C:endomembrane system"/>
    <property type="evidence" value="ECO:0007669"/>
    <property type="project" value="UniProtKB-SubCell"/>
</dbReference>
<dbReference type="PANTHER" id="PTHR15146:SF3">
    <property type="entry name" value="THH1_TOM1_TOM3 DOMAIN-CONTAINING PROTEIN"/>
    <property type="match status" value="1"/>
</dbReference>
<evidence type="ECO:0000313" key="10">
    <source>
        <dbReference type="Proteomes" id="UP001374579"/>
    </source>
</evidence>
<comment type="subcellular location">
    <subcellularLocation>
        <location evidence="1">Endomembrane system</location>
        <topology evidence="1">Multi-pass membrane protein</topology>
    </subcellularLocation>
    <subcellularLocation>
        <location evidence="2">Lysosome membrane</location>
    </subcellularLocation>
</comment>
<evidence type="ECO:0000256" key="3">
    <source>
        <dbReference type="ARBA" id="ARBA00022692"/>
    </source>
</evidence>
<dbReference type="GO" id="GO:1904263">
    <property type="term" value="P:positive regulation of TORC1 signaling"/>
    <property type="evidence" value="ECO:0007669"/>
    <property type="project" value="TreeGrafter"/>
</dbReference>
<keyword evidence="6" id="KW-0458">Lysosome</keyword>
<comment type="caution">
    <text evidence="9">The sequence shown here is derived from an EMBL/GenBank/DDBJ whole genome shotgun (WGS) entry which is preliminary data.</text>
</comment>
<evidence type="ECO:0008006" key="11">
    <source>
        <dbReference type="Google" id="ProtNLM"/>
    </source>
</evidence>
<accession>A0AAN9BFA9</accession>
<feature type="transmembrane region" description="Helical" evidence="8">
    <location>
        <begin position="169"/>
        <end position="192"/>
    </location>
</feature>
<evidence type="ECO:0000256" key="8">
    <source>
        <dbReference type="SAM" id="Phobius"/>
    </source>
</evidence>
<keyword evidence="5 8" id="KW-0472">Membrane</keyword>
<protein>
    <recommendedName>
        <fullName evidence="11">Integral membrane protein GPR137B-like</fullName>
    </recommendedName>
</protein>
<dbReference type="CDD" id="cd21464">
    <property type="entry name" value="7tm_GPR137"/>
    <property type="match status" value="1"/>
</dbReference>
<name>A0AAN9BFA9_9CAEN</name>
<evidence type="ECO:0000256" key="6">
    <source>
        <dbReference type="ARBA" id="ARBA00023228"/>
    </source>
</evidence>
<keyword evidence="10" id="KW-1185">Reference proteome</keyword>
<feature type="region of interest" description="Disordered" evidence="7">
    <location>
        <begin position="363"/>
        <end position="411"/>
    </location>
</feature>
<sequence length="510" mass="56722">MTMAVAGKKADTSIPTTPPVMEGIGARPSATMSVLPTWGPLPTLKPALLPSVELNVTIVYIAIYALLFLFVYVQLWMIWYYRHKRFSYQTVFLFCCLIWSGLRTTLFSFYFQDCDLANNLPIMLYWLLYCFPVCLQFTMLCLMVLFFAQVVFKARAKYEPSKYKKPLRVVIVMAVVVFVLSNLACAVAVRIHEKQYYSTPMYLLYSRVAVNDSLFVIFAIALAYCMFRMTKLSSSSLVLEAKGTSVCQAVAMSVLIVTLFTSRAVYNFITISPSIKNKLPGFGYDWVNVSDQVDAVQNLSESFAYVSFGIVLFVWEVLPISLVVVFFRVKRQSSAVALTDFSTSSHGSKVFFFDNPRRYDSDDDLSQIDARSRSPGESGSYSINRSSSQRGTPISTPRGTPISRSIRQGSYGTPRVLSYGAVFSGGPPGSRGASPMPGSLPTRALMPHTHSALMSSATADLSPSDSVMTPPPHAILNGPHDFERQRLVHTPSRESIQRSQEFYSSGGRPV</sequence>
<evidence type="ECO:0000256" key="1">
    <source>
        <dbReference type="ARBA" id="ARBA00004127"/>
    </source>
</evidence>
<evidence type="ECO:0000313" key="9">
    <source>
        <dbReference type="EMBL" id="KAK7104715.1"/>
    </source>
</evidence>
<feature type="compositionally biased region" description="Polar residues" evidence="7">
    <location>
        <begin position="453"/>
        <end position="467"/>
    </location>
</feature>
<feature type="compositionally biased region" description="Basic and acidic residues" evidence="7">
    <location>
        <begin position="480"/>
        <end position="496"/>
    </location>
</feature>
<feature type="region of interest" description="Disordered" evidence="7">
    <location>
        <begin position="453"/>
        <end position="510"/>
    </location>
</feature>
<feature type="transmembrane region" description="Helical" evidence="8">
    <location>
        <begin position="204"/>
        <end position="225"/>
    </location>
</feature>
<feature type="transmembrane region" description="Helical" evidence="8">
    <location>
        <begin position="91"/>
        <end position="111"/>
    </location>
</feature>
<feature type="transmembrane region" description="Helical" evidence="8">
    <location>
        <begin position="123"/>
        <end position="148"/>
    </location>
</feature>
<evidence type="ECO:0000256" key="5">
    <source>
        <dbReference type="ARBA" id="ARBA00023136"/>
    </source>
</evidence>
<feature type="transmembrane region" description="Helical" evidence="8">
    <location>
        <begin position="303"/>
        <end position="327"/>
    </location>
</feature>
<proteinExistence type="predicted"/>
<evidence type="ECO:0000256" key="7">
    <source>
        <dbReference type="SAM" id="MobiDB-lite"/>
    </source>
</evidence>
<feature type="transmembrane region" description="Helical" evidence="8">
    <location>
        <begin position="246"/>
        <end position="269"/>
    </location>
</feature>